<dbReference type="EMBL" id="JASBAO010000001">
    <property type="protein sequence ID" value="MDI2091761.1"/>
    <property type="molecule type" value="Genomic_DNA"/>
</dbReference>
<reference evidence="2" key="1">
    <citation type="submission" date="2023-05" db="EMBL/GenBank/DDBJ databases">
        <title>Whole genome sequence of Commensalibacter sp.</title>
        <authorList>
            <person name="Charoenyingcharoen P."/>
            <person name="Yukphan P."/>
        </authorList>
    </citation>
    <scope>NUCLEOTIDE SEQUENCE</scope>
    <source>
        <strain evidence="2">TBRC 16381</strain>
    </source>
</reference>
<protein>
    <submittedName>
        <fullName evidence="2">Glycosyltransferase family 25 protein</fullName>
    </submittedName>
</protein>
<comment type="caution">
    <text evidence="2">The sequence shown here is derived from an EMBL/GenBank/DDBJ whole genome shotgun (WGS) entry which is preliminary data.</text>
</comment>
<feature type="domain" description="Glycosyl transferase family 25" evidence="1">
    <location>
        <begin position="2"/>
        <end position="195"/>
    </location>
</feature>
<dbReference type="InterPro" id="IPR002654">
    <property type="entry name" value="Glyco_trans_25"/>
</dbReference>
<proteinExistence type="predicted"/>
<dbReference type="Proteomes" id="UP001431634">
    <property type="component" value="Unassembled WGS sequence"/>
</dbReference>
<dbReference type="RefSeq" id="WP_281448846.1">
    <property type="nucleotide sequence ID" value="NZ_JASBAO010000001.1"/>
</dbReference>
<sequence length="259" mass="29462">MKYFVIYTYKNQDALNSFHQANNHLNISITPVEAHASNAQQRQKLITQNIITSDNQYSPYELSLTEAHISLWKHAVETQQPITIFESNAVTHKDFLSHQQRSLLLHPNYELMIWGYDLNWNLCLKLLPSIPEAIYNFCGNTTQEIDTANNDLIDVELYQKNIISPQIIKVLSFAGLGCYTISPKGAEQLLKLTLPIANDIAPSYQDRPHGTNFYAFSPIQHRSNKSLDIEVNRHLHILNAYISLPMIAVLPTISTLSST</sequence>
<evidence type="ECO:0000313" key="2">
    <source>
        <dbReference type="EMBL" id="MDI2091761.1"/>
    </source>
</evidence>
<organism evidence="2 3">
    <name type="scientific">Commensalibacter oyaizuii</name>
    <dbReference type="NCBI Taxonomy" id="3043873"/>
    <lineage>
        <taxon>Bacteria</taxon>
        <taxon>Pseudomonadati</taxon>
        <taxon>Pseudomonadota</taxon>
        <taxon>Alphaproteobacteria</taxon>
        <taxon>Acetobacterales</taxon>
        <taxon>Acetobacteraceae</taxon>
    </lineage>
</organism>
<evidence type="ECO:0000313" key="3">
    <source>
        <dbReference type="Proteomes" id="UP001431634"/>
    </source>
</evidence>
<keyword evidence="3" id="KW-1185">Reference proteome</keyword>
<evidence type="ECO:0000259" key="1">
    <source>
        <dbReference type="Pfam" id="PF01755"/>
    </source>
</evidence>
<dbReference type="Pfam" id="PF01755">
    <property type="entry name" value="Glyco_transf_25"/>
    <property type="match status" value="1"/>
</dbReference>
<gene>
    <name evidence="2" type="ORF">QJV27_10335</name>
</gene>
<accession>A0ABT6Q3Q3</accession>
<name>A0ABT6Q3Q3_9PROT</name>